<dbReference type="CDD" id="cd01392">
    <property type="entry name" value="HTH_LacI"/>
    <property type="match status" value="1"/>
</dbReference>
<dbReference type="InterPro" id="IPR028082">
    <property type="entry name" value="Peripla_BP_I"/>
</dbReference>
<comment type="caution">
    <text evidence="5">The sequence shown here is derived from an EMBL/GenBank/DDBJ whole genome shotgun (WGS) entry which is preliminary data.</text>
</comment>
<dbReference type="InterPro" id="IPR010982">
    <property type="entry name" value="Lambda_DNA-bd_dom_sf"/>
</dbReference>
<protein>
    <submittedName>
        <fullName evidence="5">Dna-binding protein</fullName>
    </submittedName>
</protein>
<dbReference type="Gene3D" id="1.10.260.40">
    <property type="entry name" value="lambda repressor-like DNA-binding domains"/>
    <property type="match status" value="1"/>
</dbReference>
<keyword evidence="6" id="KW-1185">Reference proteome</keyword>
<dbReference type="CDD" id="cd06307">
    <property type="entry name" value="PBP1_sugar_binding"/>
    <property type="match status" value="1"/>
</dbReference>
<dbReference type="STRING" id="1304275.C41B8_07832"/>
<accession>A0A084IMK6</accession>
<evidence type="ECO:0000313" key="6">
    <source>
        <dbReference type="Proteomes" id="UP000028302"/>
    </source>
</evidence>
<dbReference type="OrthoDB" id="5756154at2"/>
<dbReference type="GO" id="GO:0003700">
    <property type="term" value="F:DNA-binding transcription factor activity"/>
    <property type="evidence" value="ECO:0007669"/>
    <property type="project" value="TreeGrafter"/>
</dbReference>
<dbReference type="Pfam" id="PF13407">
    <property type="entry name" value="Peripla_BP_4"/>
    <property type="match status" value="1"/>
</dbReference>
<evidence type="ECO:0000313" key="5">
    <source>
        <dbReference type="EMBL" id="KEZ77940.1"/>
    </source>
</evidence>
<name>A0A084IMK6_SALHC</name>
<dbReference type="GO" id="GO:0055085">
    <property type="term" value="P:transmembrane transport"/>
    <property type="evidence" value="ECO:0007669"/>
    <property type="project" value="UniProtKB-ARBA"/>
</dbReference>
<reference evidence="5 6" key="1">
    <citation type="submission" date="2013-03" db="EMBL/GenBank/DDBJ databases">
        <title>Salinisphaera hydrothermalis C41B8 Genome Sequencing.</title>
        <authorList>
            <person name="Li C."/>
            <person name="Lai Q."/>
            <person name="Shao Z."/>
        </authorList>
    </citation>
    <scope>NUCLEOTIDE SEQUENCE [LARGE SCALE GENOMIC DNA]</scope>
    <source>
        <strain evidence="5 6">C41B8</strain>
    </source>
</reference>
<evidence type="ECO:0000259" key="4">
    <source>
        <dbReference type="PROSITE" id="PS50932"/>
    </source>
</evidence>
<dbReference type="AlphaFoldDB" id="A0A084IMK6"/>
<sequence length="336" mass="36518">MAHRFTVKQIAAQAGVSAATVDRVRHGREHVHEQTRRRVEAAIRELEEQAEAGIPPGFGLTFDVLLNSPERFSQAVRRAFVAAAADMAPLRIAPRFHADERMAPTAIAARLRTFERKATHGIVLKAPAHPDIVAAVDALAERGIPVVTFVTDIETSRRIAYVGIDNAAAGQTAAFLLSRFLGARGGRVLANLGSRDFHGETDRWRGFAEFMAARCPNIDVVTIDGGYGLDHGTYELARAERASGDAIAGIYSMGGGNRGLLRALDEAGDRDVAFVGHDLDDENRRLLRAGRIDAVVDHDLQADAAGAIRHLLSFRRHGRPAEIRPSRAVIVTPWNL</sequence>
<evidence type="ECO:0000256" key="3">
    <source>
        <dbReference type="ARBA" id="ARBA00023163"/>
    </source>
</evidence>
<dbReference type="eggNOG" id="COG1879">
    <property type="taxonomic scope" value="Bacteria"/>
</dbReference>
<dbReference type="PANTHER" id="PTHR30146:SF152">
    <property type="entry name" value="TRANSCRIPTIONAL REGULATORY PROTEIN"/>
    <property type="match status" value="1"/>
</dbReference>
<keyword evidence="3" id="KW-0804">Transcription</keyword>
<dbReference type="PANTHER" id="PTHR30146">
    <property type="entry name" value="LACI-RELATED TRANSCRIPTIONAL REPRESSOR"/>
    <property type="match status" value="1"/>
</dbReference>
<dbReference type="PROSITE" id="PS50932">
    <property type="entry name" value="HTH_LACI_2"/>
    <property type="match status" value="1"/>
</dbReference>
<dbReference type="GO" id="GO:0000976">
    <property type="term" value="F:transcription cis-regulatory region binding"/>
    <property type="evidence" value="ECO:0007669"/>
    <property type="project" value="TreeGrafter"/>
</dbReference>
<proteinExistence type="predicted"/>
<keyword evidence="2 5" id="KW-0238">DNA-binding</keyword>
<dbReference type="SMART" id="SM00354">
    <property type="entry name" value="HTH_LACI"/>
    <property type="match status" value="1"/>
</dbReference>
<dbReference type="InterPro" id="IPR025997">
    <property type="entry name" value="SBP_2_dom"/>
</dbReference>
<dbReference type="Proteomes" id="UP000028302">
    <property type="component" value="Unassembled WGS sequence"/>
</dbReference>
<dbReference type="EMBL" id="APNK01000008">
    <property type="protein sequence ID" value="KEZ77940.1"/>
    <property type="molecule type" value="Genomic_DNA"/>
</dbReference>
<dbReference type="RefSeq" id="WP_037336349.1">
    <property type="nucleotide sequence ID" value="NZ_APNK01000008.1"/>
</dbReference>
<keyword evidence="1" id="KW-0805">Transcription regulation</keyword>
<dbReference type="Pfam" id="PF00356">
    <property type="entry name" value="LacI"/>
    <property type="match status" value="1"/>
</dbReference>
<dbReference type="SUPFAM" id="SSF53822">
    <property type="entry name" value="Periplasmic binding protein-like I"/>
    <property type="match status" value="1"/>
</dbReference>
<gene>
    <name evidence="5" type="ORF">C41B8_07832</name>
</gene>
<dbReference type="Gene3D" id="3.40.50.2300">
    <property type="match status" value="2"/>
</dbReference>
<evidence type="ECO:0000256" key="2">
    <source>
        <dbReference type="ARBA" id="ARBA00023125"/>
    </source>
</evidence>
<evidence type="ECO:0000256" key="1">
    <source>
        <dbReference type="ARBA" id="ARBA00023015"/>
    </source>
</evidence>
<organism evidence="5 6">
    <name type="scientific">Salinisphaera hydrothermalis (strain C41B8)</name>
    <dbReference type="NCBI Taxonomy" id="1304275"/>
    <lineage>
        <taxon>Bacteria</taxon>
        <taxon>Pseudomonadati</taxon>
        <taxon>Pseudomonadota</taxon>
        <taxon>Gammaproteobacteria</taxon>
        <taxon>Salinisphaerales</taxon>
        <taxon>Salinisphaeraceae</taxon>
        <taxon>Salinisphaera</taxon>
    </lineage>
</organism>
<dbReference type="InterPro" id="IPR000843">
    <property type="entry name" value="HTH_LacI"/>
</dbReference>
<feature type="domain" description="HTH lacI-type" evidence="4">
    <location>
        <begin position="5"/>
        <end position="46"/>
    </location>
</feature>
<dbReference type="SUPFAM" id="SSF47413">
    <property type="entry name" value="lambda repressor-like DNA-binding domains"/>
    <property type="match status" value="1"/>
</dbReference>